<sequence length="191" mass="21956">MPRLRKVVQERYTFTNLEEFNEDEPIDIQTQEEIIDKFSQSIPFNTNRDPNSNDKLMRKVLYGIEILLGLLNLMLITVPHYRKENSLLSCLSGLSILATAIVIQTELLGSRSLSSSFKEYGITTNRLIIGSHVIAFFIAFQKVCQFESALDLVFFLPLVIVVSIWMLLSDIKSLSKDVEELKKLKYNYKEA</sequence>
<name>A0ACB5SSJ5_AMBMO</name>
<organism evidence="1 2">
    <name type="scientific">Ambrosiozyma monospora</name>
    <name type="common">Yeast</name>
    <name type="synonym">Endomycopsis monosporus</name>
    <dbReference type="NCBI Taxonomy" id="43982"/>
    <lineage>
        <taxon>Eukaryota</taxon>
        <taxon>Fungi</taxon>
        <taxon>Dikarya</taxon>
        <taxon>Ascomycota</taxon>
        <taxon>Saccharomycotina</taxon>
        <taxon>Pichiomycetes</taxon>
        <taxon>Pichiales</taxon>
        <taxon>Pichiaceae</taxon>
        <taxon>Ambrosiozyma</taxon>
    </lineage>
</organism>
<gene>
    <name evidence="1" type="ORF">Amon02_000067400</name>
</gene>
<evidence type="ECO:0000313" key="2">
    <source>
        <dbReference type="Proteomes" id="UP001165064"/>
    </source>
</evidence>
<dbReference type="Proteomes" id="UP001165064">
    <property type="component" value="Unassembled WGS sequence"/>
</dbReference>
<accession>A0ACB5SSJ5</accession>
<dbReference type="EMBL" id="BSXS01000256">
    <property type="protein sequence ID" value="GME71673.1"/>
    <property type="molecule type" value="Genomic_DNA"/>
</dbReference>
<comment type="caution">
    <text evidence="1">The sequence shown here is derived from an EMBL/GenBank/DDBJ whole genome shotgun (WGS) entry which is preliminary data.</text>
</comment>
<protein>
    <submittedName>
        <fullName evidence="1">Unnamed protein product</fullName>
    </submittedName>
</protein>
<proteinExistence type="predicted"/>
<reference evidence="1" key="1">
    <citation type="submission" date="2023-04" db="EMBL/GenBank/DDBJ databases">
        <title>Ambrosiozyma monospora NBRC 10751.</title>
        <authorList>
            <person name="Ichikawa N."/>
            <person name="Sato H."/>
            <person name="Tonouchi N."/>
        </authorList>
    </citation>
    <scope>NUCLEOTIDE SEQUENCE</scope>
    <source>
        <strain evidence="1">NBRC 10751</strain>
    </source>
</reference>
<keyword evidence="2" id="KW-1185">Reference proteome</keyword>
<evidence type="ECO:0000313" key="1">
    <source>
        <dbReference type="EMBL" id="GME71673.1"/>
    </source>
</evidence>